<gene>
    <name evidence="2" type="ORF">I4W93_014250</name>
</gene>
<dbReference type="Proteomes" id="UP000663814">
    <property type="component" value="Unassembled WGS sequence"/>
</dbReference>
<keyword evidence="3" id="KW-1185">Reference proteome</keyword>
<evidence type="ECO:0008006" key="4">
    <source>
        <dbReference type="Google" id="ProtNLM"/>
    </source>
</evidence>
<keyword evidence="1" id="KW-0732">Signal</keyword>
<evidence type="ECO:0000313" key="2">
    <source>
        <dbReference type="EMBL" id="MBZ9612756.1"/>
    </source>
</evidence>
<accession>A0ABS7XBN0</accession>
<comment type="caution">
    <text evidence="2">The sequence shown here is derived from an EMBL/GenBank/DDBJ whole genome shotgun (WGS) entry which is preliminary data.</text>
</comment>
<feature type="chain" id="PRO_5046308641" description="Peptidase M61 catalytic domain-containing protein" evidence="1">
    <location>
        <begin position="24"/>
        <end position="267"/>
    </location>
</feature>
<reference evidence="2 3" key="2">
    <citation type="submission" date="2021-08" db="EMBL/GenBank/DDBJ databases">
        <title>Rheinheimera aquimaris sp. nov., isolated from seawater of the East Sea in Korea.</title>
        <authorList>
            <person name="Kim K.H."/>
            <person name="Wenting R."/>
            <person name="Kim K.R."/>
            <person name="Jeon C.O."/>
        </authorList>
    </citation>
    <scope>NUCLEOTIDE SEQUENCE [LARGE SCALE GENOMIC DNA]</scope>
    <source>
        <strain evidence="2 3">MA-13</strain>
    </source>
</reference>
<sequence>MPKLSVLLLILVLLGSASQISLAATAPYQLHWQHEFSSTEQVKLSQWLAFSSQATLKVLGPYPFAMQLYVYRRAGNEPVPWANTWREHSQQVHFYVAPQFSKHEFVADWTGYHEMAHLALPYLGQKNAWFAEGFASYMQYQIMQQAGLIDSAARVINAKFAPQRKHYLQQLSMADSAAQLLSQRRFAAGYWGGAQFFVVAERLLQQQGKAPLNLQIQRYQQCCRLQDTDLAQLIQSLDNLSDSTLFRQLLQEFNQLPAEAFLQLYQL</sequence>
<feature type="signal peptide" evidence="1">
    <location>
        <begin position="1"/>
        <end position="23"/>
    </location>
</feature>
<reference evidence="2 3" key="1">
    <citation type="submission" date="2020-12" db="EMBL/GenBank/DDBJ databases">
        <authorList>
            <person name="Ruan W."/>
            <person name="Khan S.A."/>
            <person name="Jeon C.O."/>
        </authorList>
    </citation>
    <scope>NUCLEOTIDE SEQUENCE [LARGE SCALE GENOMIC DNA]</scope>
    <source>
        <strain evidence="2 3">MA-13</strain>
    </source>
</reference>
<dbReference type="EMBL" id="JAERPS020000005">
    <property type="protein sequence ID" value="MBZ9612756.1"/>
    <property type="molecule type" value="Genomic_DNA"/>
</dbReference>
<evidence type="ECO:0000256" key="1">
    <source>
        <dbReference type="SAM" id="SignalP"/>
    </source>
</evidence>
<evidence type="ECO:0000313" key="3">
    <source>
        <dbReference type="Proteomes" id="UP000663814"/>
    </source>
</evidence>
<protein>
    <recommendedName>
        <fullName evidence="4">Peptidase M61 catalytic domain-containing protein</fullName>
    </recommendedName>
</protein>
<dbReference type="RefSeq" id="WP_205313598.1">
    <property type="nucleotide sequence ID" value="NZ_JAERPS020000005.1"/>
</dbReference>
<proteinExistence type="predicted"/>
<name>A0ABS7XBN0_9GAMM</name>
<organism evidence="2 3">
    <name type="scientific">Rheinheimera maricola</name>
    <dbReference type="NCBI Taxonomy" id="2793282"/>
    <lineage>
        <taxon>Bacteria</taxon>
        <taxon>Pseudomonadati</taxon>
        <taxon>Pseudomonadota</taxon>
        <taxon>Gammaproteobacteria</taxon>
        <taxon>Chromatiales</taxon>
        <taxon>Chromatiaceae</taxon>
        <taxon>Rheinheimera</taxon>
    </lineage>
</organism>